<dbReference type="Proteomes" id="UP000180166">
    <property type="component" value="Chromosome"/>
</dbReference>
<dbReference type="RefSeq" id="WP_071343747.1">
    <property type="nucleotide sequence ID" value="NZ_CP017839.1"/>
</dbReference>
<evidence type="ECO:0000313" key="1">
    <source>
        <dbReference type="EMBL" id="APA96590.1"/>
    </source>
</evidence>
<reference evidence="1 2" key="1">
    <citation type="submission" date="2016-10" db="EMBL/GenBank/DDBJ databases">
        <title>Genome sequence of Nocardia seriolae strain EM150506, isolated from Anguila japonica.</title>
        <authorList>
            <person name="Han H.-J."/>
        </authorList>
    </citation>
    <scope>NUCLEOTIDE SEQUENCE [LARGE SCALE GENOMIC DNA]</scope>
    <source>
        <strain evidence="1 2">EM150506</strain>
    </source>
</reference>
<gene>
    <name evidence="1" type="ORF">NS506_02526</name>
</gene>
<dbReference type="KEGG" id="nsr:NS506_02526"/>
<sequence>MGLVADPWKDNWIPRCDGIYRPDDTGLELDVEGPGAYHPNAGRPIPFEIGEPFDVIEVIEDYGCHERDCYFETPLPDGSGLMSGGGAGGMGNLGYLARLDPTGALRWVAPVFLSNPFISVRFEGPNAICLNDWRNHLTLDLTTPALR</sequence>
<proteinExistence type="predicted"/>
<evidence type="ECO:0000313" key="2">
    <source>
        <dbReference type="Proteomes" id="UP000180166"/>
    </source>
</evidence>
<name>A0ABC8AR27_9NOCA</name>
<accession>A0ABC8AR27</accession>
<dbReference type="EMBL" id="CP017839">
    <property type="protein sequence ID" value="APA96590.1"/>
    <property type="molecule type" value="Genomic_DNA"/>
</dbReference>
<protein>
    <submittedName>
        <fullName evidence="1">Uncharacterized protein</fullName>
    </submittedName>
</protein>
<organism evidence="1 2">
    <name type="scientific">Nocardia seriolae</name>
    <dbReference type="NCBI Taxonomy" id="37332"/>
    <lineage>
        <taxon>Bacteria</taxon>
        <taxon>Bacillati</taxon>
        <taxon>Actinomycetota</taxon>
        <taxon>Actinomycetes</taxon>
        <taxon>Mycobacteriales</taxon>
        <taxon>Nocardiaceae</taxon>
        <taxon>Nocardia</taxon>
    </lineage>
</organism>
<dbReference type="AlphaFoldDB" id="A0ABC8AR27"/>